<dbReference type="PROSITE" id="PS50089">
    <property type="entry name" value="ZF_RING_2"/>
    <property type="match status" value="1"/>
</dbReference>
<evidence type="ECO:0000256" key="6">
    <source>
        <dbReference type="ARBA" id="ARBA00023015"/>
    </source>
</evidence>
<evidence type="ECO:0000256" key="4">
    <source>
        <dbReference type="ARBA" id="ARBA00022771"/>
    </source>
</evidence>
<keyword evidence="4 9" id="KW-0863">Zinc-finger</keyword>
<feature type="region of interest" description="Disordered" evidence="10">
    <location>
        <begin position="615"/>
        <end position="639"/>
    </location>
</feature>
<dbReference type="SMART" id="SM00249">
    <property type="entry name" value="PHD"/>
    <property type="match status" value="3"/>
</dbReference>
<feature type="signal peptide" evidence="11">
    <location>
        <begin position="1"/>
        <end position="23"/>
    </location>
</feature>
<keyword evidence="8" id="KW-0539">Nucleus</keyword>
<keyword evidence="11" id="KW-0732">Signal</keyword>
<keyword evidence="2" id="KW-0479">Metal-binding</keyword>
<evidence type="ECO:0000313" key="15">
    <source>
        <dbReference type="Proteomes" id="UP001153076"/>
    </source>
</evidence>
<evidence type="ECO:0000256" key="9">
    <source>
        <dbReference type="PROSITE-ProRule" id="PRU00175"/>
    </source>
</evidence>
<dbReference type="SMART" id="SM00184">
    <property type="entry name" value="RING"/>
    <property type="match status" value="2"/>
</dbReference>
<feature type="domain" description="PHD-type" evidence="12">
    <location>
        <begin position="179"/>
        <end position="237"/>
    </location>
</feature>
<keyword evidence="7" id="KW-0804">Transcription</keyword>
<evidence type="ECO:0000256" key="5">
    <source>
        <dbReference type="ARBA" id="ARBA00022833"/>
    </source>
</evidence>
<sequence length="911" mass="101240">MVSSVLFSLLFHFLVLNCPSSLPFPAVGFVVWRVIAVSLSYFLSTCHRHCHSKRICYCALGFSRRSHGERGCGEFLDQIERIEEFLKDPWLIRVCEGSTVQVPVPKVTPPPPPIVCAEDDGGDGAEELQSAQSKRSALHKKAAAASLAVEDFARRFESGAIVVASKDSTAEDQVLPDANVMCRLCFSAENDGSETAKWMLPCRSCGKKYHRSCLKTWSQHRDLFHWSSWTCPFCRICEVCRRAGDSTKFKFCKRCDGAVHCYCMQPPHKNVSSGPYLCSKHTKCHSCGSNVPGNGLSVRWFLGYTCCDACGRLFTKGNYCPVCLKVYRESESTPMVCCDICQRWVHCNCDGIRQHLSYLADKLLVSGGGKNCSDEKYLEFQTDGNLPYTCPMCRGECQQVRDLEDAVQELWKRRDEADKDLIATLRAAAGLPTQEEIFSISPFSDDEDDDLSAVNSEHGGVKLCFKSLADFSPMKSRESQKKTSTKKHAKKKGFEMPLNGKMEGNHEEHHDGPGFGCGPNDRKNDLHSPGPDLFSSPVARSLNPGDRICSTNEQGVLRHKSMDEVAGNNADRKPAILQIKSKKDTSTGEDGGKVVDKAKNMKGPKLVIHLGGRNKIITNSPRSDSSSYQREQELTTSRGSEAMCQHRMGDYTEDRCDGTVYSDDGHRVQSPHEIKGVKTGGSNIIKLGKAKSEAFDTRSRSGRENALFSPENKQIMVSSRSKETSSVSSGLPKNVPMGEVSLRKHPGNRAEIPINSNKNNKQASPVLHASLNDSRPLLRLKFKTPYPGSWTPHGEVETAIVKGQRSKRKRPSSLVERPNHREDPEETQDNNLMNEIMDANWILKKLGKDAVGKRVEVNQPSDNSWHKGVVSDVIEGTSMLTIALDDGRLKTLELGKRSIRFVPQKQKRLKS</sequence>
<evidence type="ECO:0000256" key="11">
    <source>
        <dbReference type="SAM" id="SignalP"/>
    </source>
</evidence>
<dbReference type="SUPFAM" id="SSF57903">
    <property type="entry name" value="FYVE/PHD zinc finger"/>
    <property type="match status" value="3"/>
</dbReference>
<dbReference type="AlphaFoldDB" id="A0A9Q1KW98"/>
<feature type="region of interest" description="Disordered" evidence="10">
    <location>
        <begin position="717"/>
        <end position="763"/>
    </location>
</feature>
<dbReference type="PANTHER" id="PTHR45888">
    <property type="entry name" value="HL01030P-RELATED"/>
    <property type="match status" value="1"/>
</dbReference>
<dbReference type="OrthoDB" id="1903104at2759"/>
<keyword evidence="5" id="KW-0862">Zinc</keyword>
<dbReference type="GO" id="GO:0008270">
    <property type="term" value="F:zinc ion binding"/>
    <property type="evidence" value="ECO:0007669"/>
    <property type="project" value="UniProtKB-KW"/>
</dbReference>
<comment type="caution">
    <text evidence="14">The sequence shown here is derived from an EMBL/GenBank/DDBJ whole genome shotgun (WGS) entry which is preliminary data.</text>
</comment>
<gene>
    <name evidence="14" type="ORF">Cgig2_029353</name>
</gene>
<protein>
    <submittedName>
        <fullName evidence="14">Uncharacterized protein</fullName>
    </submittedName>
</protein>
<evidence type="ECO:0000256" key="1">
    <source>
        <dbReference type="ARBA" id="ARBA00004123"/>
    </source>
</evidence>
<dbReference type="Gene3D" id="3.30.40.10">
    <property type="entry name" value="Zinc/RING finger domain, C3HC4 (zinc finger)"/>
    <property type="match status" value="3"/>
</dbReference>
<feature type="domain" description="RING-type" evidence="13">
    <location>
        <begin position="182"/>
        <end position="235"/>
    </location>
</feature>
<proteinExistence type="predicted"/>
<dbReference type="Proteomes" id="UP001153076">
    <property type="component" value="Unassembled WGS sequence"/>
</dbReference>
<name>A0A9Q1KW98_9CARY</name>
<feature type="compositionally biased region" description="Polar residues" evidence="10">
    <location>
        <begin position="616"/>
        <end position="639"/>
    </location>
</feature>
<accession>A0A9Q1KW98</accession>
<evidence type="ECO:0000259" key="12">
    <source>
        <dbReference type="PROSITE" id="PS50016"/>
    </source>
</evidence>
<evidence type="ECO:0000256" key="2">
    <source>
        <dbReference type="ARBA" id="ARBA00022723"/>
    </source>
</evidence>
<feature type="region of interest" description="Disordered" evidence="10">
    <location>
        <begin position="801"/>
        <end position="830"/>
    </location>
</feature>
<feature type="compositionally biased region" description="Polar residues" evidence="10">
    <location>
        <begin position="754"/>
        <end position="763"/>
    </location>
</feature>
<reference evidence="14" key="1">
    <citation type="submission" date="2022-04" db="EMBL/GenBank/DDBJ databases">
        <title>Carnegiea gigantea Genome sequencing and assembly v2.</title>
        <authorList>
            <person name="Copetti D."/>
            <person name="Sanderson M.J."/>
            <person name="Burquez A."/>
            <person name="Wojciechowski M.F."/>
        </authorList>
    </citation>
    <scope>NUCLEOTIDE SEQUENCE</scope>
    <source>
        <strain evidence="14">SGP5-SGP5p</strain>
        <tissue evidence="14">Aerial part</tissue>
    </source>
</reference>
<feature type="compositionally biased region" description="Basic and acidic residues" evidence="10">
    <location>
        <begin position="503"/>
        <end position="512"/>
    </location>
</feature>
<keyword evidence="6" id="KW-0805">Transcription regulation</keyword>
<dbReference type="PANTHER" id="PTHR45888:SF4">
    <property type="entry name" value="PHD FINGER PROTEIN 10"/>
    <property type="match status" value="1"/>
</dbReference>
<dbReference type="InterPro" id="IPR011011">
    <property type="entry name" value="Znf_FYVE_PHD"/>
</dbReference>
<dbReference type="PROSITE" id="PS50016">
    <property type="entry name" value="ZF_PHD_2"/>
    <property type="match status" value="1"/>
</dbReference>
<evidence type="ECO:0000313" key="14">
    <source>
        <dbReference type="EMBL" id="KAJ8449991.1"/>
    </source>
</evidence>
<comment type="subcellular location">
    <subcellularLocation>
        <location evidence="1">Nucleus</location>
    </subcellularLocation>
</comment>
<keyword evidence="3" id="KW-0677">Repeat</keyword>
<evidence type="ECO:0000256" key="7">
    <source>
        <dbReference type="ARBA" id="ARBA00023163"/>
    </source>
</evidence>
<keyword evidence="15" id="KW-1185">Reference proteome</keyword>
<evidence type="ECO:0000259" key="13">
    <source>
        <dbReference type="PROSITE" id="PS50089"/>
    </source>
</evidence>
<dbReference type="InterPro" id="IPR013083">
    <property type="entry name" value="Znf_RING/FYVE/PHD"/>
</dbReference>
<dbReference type="GO" id="GO:0005634">
    <property type="term" value="C:nucleus"/>
    <property type="evidence" value="ECO:0007669"/>
    <property type="project" value="UniProtKB-SubCell"/>
</dbReference>
<evidence type="ECO:0000256" key="3">
    <source>
        <dbReference type="ARBA" id="ARBA00022737"/>
    </source>
</evidence>
<feature type="chain" id="PRO_5040510622" evidence="11">
    <location>
        <begin position="24"/>
        <end position="911"/>
    </location>
</feature>
<dbReference type="InterPro" id="IPR001841">
    <property type="entry name" value="Znf_RING"/>
</dbReference>
<organism evidence="14 15">
    <name type="scientific">Carnegiea gigantea</name>
    <dbReference type="NCBI Taxonomy" id="171969"/>
    <lineage>
        <taxon>Eukaryota</taxon>
        <taxon>Viridiplantae</taxon>
        <taxon>Streptophyta</taxon>
        <taxon>Embryophyta</taxon>
        <taxon>Tracheophyta</taxon>
        <taxon>Spermatophyta</taxon>
        <taxon>Magnoliopsida</taxon>
        <taxon>eudicotyledons</taxon>
        <taxon>Gunneridae</taxon>
        <taxon>Pentapetalae</taxon>
        <taxon>Caryophyllales</taxon>
        <taxon>Cactineae</taxon>
        <taxon>Cactaceae</taxon>
        <taxon>Cactoideae</taxon>
        <taxon>Echinocereeae</taxon>
        <taxon>Carnegiea</taxon>
    </lineage>
</organism>
<dbReference type="EMBL" id="JAKOGI010000018">
    <property type="protein sequence ID" value="KAJ8449991.1"/>
    <property type="molecule type" value="Genomic_DNA"/>
</dbReference>
<feature type="region of interest" description="Disordered" evidence="10">
    <location>
        <begin position="474"/>
        <end position="530"/>
    </location>
</feature>
<dbReference type="InterPro" id="IPR001965">
    <property type="entry name" value="Znf_PHD"/>
</dbReference>
<dbReference type="InterPro" id="IPR019787">
    <property type="entry name" value="Znf_PHD-finger"/>
</dbReference>
<evidence type="ECO:0000256" key="8">
    <source>
        <dbReference type="ARBA" id="ARBA00023242"/>
    </source>
</evidence>
<evidence type="ECO:0000256" key="10">
    <source>
        <dbReference type="SAM" id="MobiDB-lite"/>
    </source>
</evidence>